<organism evidence="2 3">
    <name type="scientific">Artemisia annua</name>
    <name type="common">Sweet wormwood</name>
    <dbReference type="NCBI Taxonomy" id="35608"/>
    <lineage>
        <taxon>Eukaryota</taxon>
        <taxon>Viridiplantae</taxon>
        <taxon>Streptophyta</taxon>
        <taxon>Embryophyta</taxon>
        <taxon>Tracheophyta</taxon>
        <taxon>Spermatophyta</taxon>
        <taxon>Magnoliopsida</taxon>
        <taxon>eudicotyledons</taxon>
        <taxon>Gunneridae</taxon>
        <taxon>Pentapetalae</taxon>
        <taxon>asterids</taxon>
        <taxon>campanulids</taxon>
        <taxon>Asterales</taxon>
        <taxon>Asteraceae</taxon>
        <taxon>Asteroideae</taxon>
        <taxon>Anthemideae</taxon>
        <taxon>Artemisiinae</taxon>
        <taxon>Artemisia</taxon>
    </lineage>
</organism>
<evidence type="ECO:0000313" key="3">
    <source>
        <dbReference type="Proteomes" id="UP000245207"/>
    </source>
</evidence>
<name>A0A2U1N895_ARTAN</name>
<evidence type="ECO:0000313" key="2">
    <source>
        <dbReference type="EMBL" id="PWA69714.1"/>
    </source>
</evidence>
<proteinExistence type="predicted"/>
<dbReference type="AlphaFoldDB" id="A0A2U1N895"/>
<dbReference type="Proteomes" id="UP000245207">
    <property type="component" value="Unassembled WGS sequence"/>
</dbReference>
<reference evidence="2 3" key="1">
    <citation type="journal article" date="2018" name="Mol. Plant">
        <title>The genome of Artemisia annua provides insight into the evolution of Asteraceae family and artemisinin biosynthesis.</title>
        <authorList>
            <person name="Shen Q."/>
            <person name="Zhang L."/>
            <person name="Liao Z."/>
            <person name="Wang S."/>
            <person name="Yan T."/>
            <person name="Shi P."/>
            <person name="Liu M."/>
            <person name="Fu X."/>
            <person name="Pan Q."/>
            <person name="Wang Y."/>
            <person name="Lv Z."/>
            <person name="Lu X."/>
            <person name="Zhang F."/>
            <person name="Jiang W."/>
            <person name="Ma Y."/>
            <person name="Chen M."/>
            <person name="Hao X."/>
            <person name="Li L."/>
            <person name="Tang Y."/>
            <person name="Lv G."/>
            <person name="Zhou Y."/>
            <person name="Sun X."/>
            <person name="Brodelius P.E."/>
            <person name="Rose J.K.C."/>
            <person name="Tang K."/>
        </authorList>
    </citation>
    <scope>NUCLEOTIDE SEQUENCE [LARGE SCALE GENOMIC DNA]</scope>
    <source>
        <strain evidence="3">cv. Huhao1</strain>
        <tissue evidence="2">Leaf</tissue>
    </source>
</reference>
<dbReference type="OrthoDB" id="1916329at2759"/>
<feature type="region of interest" description="Disordered" evidence="1">
    <location>
        <begin position="40"/>
        <end position="59"/>
    </location>
</feature>
<comment type="caution">
    <text evidence="2">The sequence shown here is derived from an EMBL/GenBank/DDBJ whole genome shotgun (WGS) entry which is preliminary data.</text>
</comment>
<sequence length="142" mass="16254">MNNKSRSNKSICEKSMNLMTNIMKVSYISMAKIGYRTSAPPQQMARATHNPAPSLPRYPKNLRLQKPIDSTQRVSYLINPDHTNRSSLNMIKDDESNIDREASDFIKTVRERNFKDASEITNLSEFVLPPPPRIMFQSSSAY</sequence>
<evidence type="ECO:0000256" key="1">
    <source>
        <dbReference type="SAM" id="MobiDB-lite"/>
    </source>
</evidence>
<gene>
    <name evidence="2" type="ORF">CTI12_AA282300</name>
</gene>
<protein>
    <submittedName>
        <fullName evidence="2">Uncharacterized protein</fullName>
    </submittedName>
</protein>
<dbReference type="EMBL" id="PKPP01003378">
    <property type="protein sequence ID" value="PWA69714.1"/>
    <property type="molecule type" value="Genomic_DNA"/>
</dbReference>
<accession>A0A2U1N895</accession>
<keyword evidence="3" id="KW-1185">Reference proteome</keyword>